<reference evidence="2" key="1">
    <citation type="journal article" date="2022" name="Int. J. Syst. Evol. Microbiol.">
        <title>Pseudomonas aegrilactucae sp. nov. and Pseudomonas morbosilactucae sp. nov., pathogens causing bacterial rot of lettuce in Japan.</title>
        <authorList>
            <person name="Sawada H."/>
            <person name="Fujikawa T."/>
            <person name="Satou M."/>
        </authorList>
    </citation>
    <scope>NUCLEOTIDE SEQUENCE</scope>
    <source>
        <strain evidence="2">0166_1</strain>
    </source>
</reference>
<gene>
    <name evidence="2" type="ORF">DSM104329_05397</name>
</gene>
<dbReference type="AlphaFoldDB" id="A0A9E6Y2T1"/>
<evidence type="ECO:0000256" key="1">
    <source>
        <dbReference type="SAM" id="SignalP"/>
    </source>
</evidence>
<sequence>MNHPAVGPSRRVTVALAAAVALLSMIVVLASSGAGEGHAADGHGHATAPRGMSTAKQAAFQDAMRKLWEQHVTWTRLAIVSFAAGNPDLPMTEERLLRNQTDIGNAVKPYYGRAAGERLTVLLKEHITGAVALLQAAKGGDDAQIASAKAAWYANGQEVADFLSAANPHNWPRQAVRSMMRTHLDQTLDEAVAQLTGDYAASIREYDAIEDHILEMADTLSGGIVAQFPRRFR</sequence>
<feature type="chain" id="PRO_5039293050" description="Glycosyltransferase" evidence="1">
    <location>
        <begin position="31"/>
        <end position="233"/>
    </location>
</feature>
<dbReference type="Proteomes" id="UP001162834">
    <property type="component" value="Chromosome"/>
</dbReference>
<keyword evidence="3" id="KW-1185">Reference proteome</keyword>
<dbReference type="EMBL" id="CP087164">
    <property type="protein sequence ID" value="UGS38965.1"/>
    <property type="molecule type" value="Genomic_DNA"/>
</dbReference>
<accession>A0A9E6Y2T1</accession>
<keyword evidence="1" id="KW-0732">Signal</keyword>
<dbReference type="KEGG" id="sbae:DSM104329_05397"/>
<evidence type="ECO:0008006" key="4">
    <source>
        <dbReference type="Google" id="ProtNLM"/>
    </source>
</evidence>
<evidence type="ECO:0000313" key="2">
    <source>
        <dbReference type="EMBL" id="UGS38965.1"/>
    </source>
</evidence>
<dbReference type="RefSeq" id="WP_259312977.1">
    <property type="nucleotide sequence ID" value="NZ_CP087164.1"/>
</dbReference>
<name>A0A9E6Y2T1_9ACTN</name>
<evidence type="ECO:0000313" key="3">
    <source>
        <dbReference type="Proteomes" id="UP001162834"/>
    </source>
</evidence>
<organism evidence="2 3">
    <name type="scientific">Capillimicrobium parvum</name>
    <dbReference type="NCBI Taxonomy" id="2884022"/>
    <lineage>
        <taxon>Bacteria</taxon>
        <taxon>Bacillati</taxon>
        <taxon>Actinomycetota</taxon>
        <taxon>Thermoleophilia</taxon>
        <taxon>Solirubrobacterales</taxon>
        <taxon>Capillimicrobiaceae</taxon>
        <taxon>Capillimicrobium</taxon>
    </lineage>
</organism>
<proteinExistence type="predicted"/>
<feature type="signal peptide" evidence="1">
    <location>
        <begin position="1"/>
        <end position="30"/>
    </location>
</feature>
<protein>
    <recommendedName>
        <fullName evidence="4">Glycosyltransferase</fullName>
    </recommendedName>
</protein>